<feature type="compositionally biased region" description="Polar residues" evidence="1">
    <location>
        <begin position="17"/>
        <end position="30"/>
    </location>
</feature>
<evidence type="ECO:0000313" key="3">
    <source>
        <dbReference type="Proteomes" id="UP001152320"/>
    </source>
</evidence>
<dbReference type="OrthoDB" id="5989452at2759"/>
<gene>
    <name evidence="2" type="ORF">HOLleu_04139</name>
</gene>
<proteinExistence type="predicted"/>
<name>A0A9Q1CSX5_HOLLE</name>
<dbReference type="Gene3D" id="1.10.510.10">
    <property type="entry name" value="Transferase(Phosphotransferase) domain 1"/>
    <property type="match status" value="1"/>
</dbReference>
<accession>A0A9Q1CSX5</accession>
<evidence type="ECO:0000313" key="2">
    <source>
        <dbReference type="EMBL" id="KAJ8050801.1"/>
    </source>
</evidence>
<dbReference type="SUPFAM" id="SSF56112">
    <property type="entry name" value="Protein kinase-like (PK-like)"/>
    <property type="match status" value="1"/>
</dbReference>
<sequence>MIFSALFYRRKKRGKRQQSISKENATTPSGFESYEEPQERRTNFQTYVHFMPLPALPDKKRESIEDENVYYSDENESFTNRRVFQQRDLSFVLRLNSGSIYDRWIITPSKQNKSRLSTYFVASTVTVGNAAQKQITHWNDFAKRILEIPDVEFVVKTRGICIDGGCLYLIQDHIMCQTLEKYQRTKEGSGQLPSVSEFEIMRFINDILKGMEFIHSYGIMTLAKISMNDIDLSNDYMPMGGNET</sequence>
<protein>
    <recommendedName>
        <fullName evidence="4">Protein kinase domain-containing protein</fullName>
    </recommendedName>
</protein>
<dbReference type="Proteomes" id="UP001152320">
    <property type="component" value="Chromosome 1"/>
</dbReference>
<comment type="caution">
    <text evidence="2">The sequence shown here is derived from an EMBL/GenBank/DDBJ whole genome shotgun (WGS) entry which is preliminary data.</text>
</comment>
<evidence type="ECO:0008006" key="4">
    <source>
        <dbReference type="Google" id="ProtNLM"/>
    </source>
</evidence>
<dbReference type="InterPro" id="IPR011009">
    <property type="entry name" value="Kinase-like_dom_sf"/>
</dbReference>
<dbReference type="EMBL" id="JAIZAY010000001">
    <property type="protein sequence ID" value="KAJ8050801.1"/>
    <property type="molecule type" value="Genomic_DNA"/>
</dbReference>
<dbReference type="AlphaFoldDB" id="A0A9Q1CSX5"/>
<organism evidence="2 3">
    <name type="scientific">Holothuria leucospilota</name>
    <name type="common">Black long sea cucumber</name>
    <name type="synonym">Mertensiothuria leucospilota</name>
    <dbReference type="NCBI Taxonomy" id="206669"/>
    <lineage>
        <taxon>Eukaryota</taxon>
        <taxon>Metazoa</taxon>
        <taxon>Echinodermata</taxon>
        <taxon>Eleutherozoa</taxon>
        <taxon>Echinozoa</taxon>
        <taxon>Holothuroidea</taxon>
        <taxon>Aspidochirotacea</taxon>
        <taxon>Aspidochirotida</taxon>
        <taxon>Holothuriidae</taxon>
        <taxon>Holothuria</taxon>
    </lineage>
</organism>
<feature type="region of interest" description="Disordered" evidence="1">
    <location>
        <begin position="14"/>
        <end position="38"/>
    </location>
</feature>
<reference evidence="2" key="1">
    <citation type="submission" date="2021-10" db="EMBL/GenBank/DDBJ databases">
        <title>Tropical sea cucumber genome reveals ecological adaptation and Cuvierian tubules defense mechanism.</title>
        <authorList>
            <person name="Chen T."/>
        </authorList>
    </citation>
    <scope>NUCLEOTIDE SEQUENCE</scope>
    <source>
        <strain evidence="2">Nanhai2018</strain>
        <tissue evidence="2">Muscle</tissue>
    </source>
</reference>
<evidence type="ECO:0000256" key="1">
    <source>
        <dbReference type="SAM" id="MobiDB-lite"/>
    </source>
</evidence>
<keyword evidence="3" id="KW-1185">Reference proteome</keyword>